<protein>
    <submittedName>
        <fullName evidence="4">Angiogenic factor with G patch and FHA domains 1like [Bombus impatiens]</fullName>
    </submittedName>
</protein>
<dbReference type="SMART" id="SM00240">
    <property type="entry name" value="FHA"/>
    <property type="match status" value="1"/>
</dbReference>
<feature type="compositionally biased region" description="Acidic residues" evidence="1">
    <location>
        <begin position="90"/>
        <end position="103"/>
    </location>
</feature>
<dbReference type="SMART" id="SM00443">
    <property type="entry name" value="G_patch"/>
    <property type="match status" value="1"/>
</dbReference>
<accession>A0A0K2SWY4</accession>
<feature type="compositionally biased region" description="Basic and acidic residues" evidence="1">
    <location>
        <begin position="341"/>
        <end position="354"/>
    </location>
</feature>
<dbReference type="SUPFAM" id="SSF49879">
    <property type="entry name" value="SMAD/FHA domain"/>
    <property type="match status" value="1"/>
</dbReference>
<dbReference type="InterPro" id="IPR041591">
    <property type="entry name" value="OCRE"/>
</dbReference>
<dbReference type="Pfam" id="PF17780">
    <property type="entry name" value="OCRE"/>
    <property type="match status" value="1"/>
</dbReference>
<dbReference type="InterPro" id="IPR000467">
    <property type="entry name" value="G_patch_dom"/>
</dbReference>
<dbReference type="InterPro" id="IPR000253">
    <property type="entry name" value="FHA_dom"/>
</dbReference>
<dbReference type="OMA" id="MVITRCL"/>
<evidence type="ECO:0000256" key="1">
    <source>
        <dbReference type="SAM" id="MobiDB-lite"/>
    </source>
</evidence>
<dbReference type="InterPro" id="IPR008984">
    <property type="entry name" value="SMAD_FHA_dom_sf"/>
</dbReference>
<evidence type="ECO:0000313" key="4">
    <source>
        <dbReference type="EMBL" id="CDW18308.1"/>
    </source>
</evidence>
<organism evidence="4">
    <name type="scientific">Lepeophtheirus salmonis</name>
    <name type="common">Salmon louse</name>
    <name type="synonym">Caligus salmonis</name>
    <dbReference type="NCBI Taxonomy" id="72036"/>
    <lineage>
        <taxon>Eukaryota</taxon>
        <taxon>Metazoa</taxon>
        <taxon>Ecdysozoa</taxon>
        <taxon>Arthropoda</taxon>
        <taxon>Crustacea</taxon>
        <taxon>Multicrustacea</taxon>
        <taxon>Hexanauplia</taxon>
        <taxon>Copepoda</taxon>
        <taxon>Siphonostomatoida</taxon>
        <taxon>Caligidae</taxon>
        <taxon>Lepeophtheirus</taxon>
    </lineage>
</organism>
<sequence length="402" mass="45299">MMFRALGMVYEERSGLYYDYKSGYYYDAKIGMWYDGSSGKYFHYDPDSGVHKEMGNIKPEEKKKTETKREKRRRKRDKIEKKRLKRMVDTDDNEGTEGAEDGECSSSTSSPSDTSEDEQGPPPADKIPCVRLMVYESEDSKIGSLFLVTLPGGSIGREGAEHDVLLPDPGCSKFHAKITYDEKKGQYFLKDMGSRNGTWLNNKRMSVSKSESEPHEILHRSKIQIGKTILFAHIHPHLETCGGCEPGLLLKSDETEKFSSAAEKEAGRKKKMNELKKKYGLKGSDMETNESNVSGGAYVDRAEERRKKVGSDNPYEKTEVASLEKSLDSRNKGFNMMSKMGWKEGEGLGKDSAGRSEPVPIEERKVRAGLGSDAQVPTLDMKAQAKKSEVWKKTQERYNKLS</sequence>
<dbReference type="PROSITE" id="PS50174">
    <property type="entry name" value="G_PATCH"/>
    <property type="match status" value="1"/>
</dbReference>
<feature type="domain" description="FHA" evidence="2">
    <location>
        <begin position="153"/>
        <end position="205"/>
    </location>
</feature>
<dbReference type="AlphaFoldDB" id="A0A0K2SWY4"/>
<dbReference type="EMBL" id="HACA01000947">
    <property type="protein sequence ID" value="CDW18308.1"/>
    <property type="molecule type" value="Transcribed_RNA"/>
</dbReference>
<feature type="region of interest" description="Disordered" evidence="1">
    <location>
        <begin position="282"/>
        <end position="402"/>
    </location>
</feature>
<dbReference type="Pfam" id="PF00498">
    <property type="entry name" value="FHA"/>
    <property type="match status" value="1"/>
</dbReference>
<dbReference type="PANTHER" id="PTHR23106:SF24">
    <property type="entry name" value="ANGIOGENIC FACTOR WITH G PATCH AND FHA DOMAINS 1"/>
    <property type="match status" value="1"/>
</dbReference>
<name>A0A0K2SWY4_LEPSM</name>
<dbReference type="InterPro" id="IPR053027">
    <property type="entry name" value="AGGF1"/>
</dbReference>
<dbReference type="OrthoDB" id="6381904at2759"/>
<reference evidence="4" key="1">
    <citation type="submission" date="2014-05" db="EMBL/GenBank/DDBJ databases">
        <authorList>
            <person name="Chronopoulou M."/>
        </authorList>
    </citation>
    <scope>NUCLEOTIDE SEQUENCE</scope>
    <source>
        <tissue evidence="4">Whole organism</tissue>
    </source>
</reference>
<dbReference type="GO" id="GO:0003676">
    <property type="term" value="F:nucleic acid binding"/>
    <property type="evidence" value="ECO:0007669"/>
    <property type="project" value="InterPro"/>
</dbReference>
<dbReference type="Pfam" id="PF01585">
    <property type="entry name" value="G-patch"/>
    <property type="match status" value="1"/>
</dbReference>
<feature type="region of interest" description="Disordered" evidence="1">
    <location>
        <begin position="50"/>
        <end position="126"/>
    </location>
</feature>
<evidence type="ECO:0000259" key="3">
    <source>
        <dbReference type="PROSITE" id="PS50174"/>
    </source>
</evidence>
<feature type="compositionally biased region" description="Basic and acidic residues" evidence="1">
    <location>
        <begin position="386"/>
        <end position="402"/>
    </location>
</feature>
<proteinExistence type="predicted"/>
<dbReference type="PANTHER" id="PTHR23106">
    <property type="entry name" value="ANGIOGENIC FACTOR WITH G PATCH AND FHA DOMAINS 1"/>
    <property type="match status" value="1"/>
</dbReference>
<feature type="compositionally biased region" description="Basic and acidic residues" evidence="1">
    <location>
        <begin position="300"/>
        <end position="319"/>
    </location>
</feature>
<feature type="compositionally biased region" description="Basic residues" evidence="1">
    <location>
        <begin position="70"/>
        <end position="85"/>
    </location>
</feature>
<evidence type="ECO:0000259" key="2">
    <source>
        <dbReference type="PROSITE" id="PS50006"/>
    </source>
</evidence>
<feature type="domain" description="G-patch" evidence="3">
    <location>
        <begin position="329"/>
        <end position="375"/>
    </location>
</feature>
<feature type="compositionally biased region" description="Basic and acidic residues" evidence="1">
    <location>
        <begin position="50"/>
        <end position="69"/>
    </location>
</feature>
<dbReference type="Gene3D" id="2.60.200.20">
    <property type="match status" value="1"/>
</dbReference>
<dbReference type="PROSITE" id="PS50006">
    <property type="entry name" value="FHA_DOMAIN"/>
    <property type="match status" value="1"/>
</dbReference>